<accession>A0A5P9P9C1</accession>
<name>A0A5P9P9C1_9EURY</name>
<keyword evidence="2" id="KW-0804">Transcription</keyword>
<evidence type="ECO:0000256" key="2">
    <source>
        <dbReference type="ARBA" id="ARBA00023163"/>
    </source>
</evidence>
<feature type="domain" description="HTH bat-type" evidence="3">
    <location>
        <begin position="185"/>
        <end position="236"/>
    </location>
</feature>
<geneLocation type="plasmid" evidence="4 5">
    <name>unnamed2</name>
</geneLocation>
<protein>
    <submittedName>
        <fullName evidence="4">Transcriptional regulator</fullName>
    </submittedName>
</protein>
<proteinExistence type="predicted"/>
<dbReference type="PANTHER" id="PTHR34236:SF1">
    <property type="entry name" value="DIMETHYL SULFOXIDE REDUCTASE TRANSCRIPTIONAL ACTIVATOR"/>
    <property type="match status" value="1"/>
</dbReference>
<dbReference type="Proteomes" id="UP000326170">
    <property type="component" value="Plasmid unnamed2"/>
</dbReference>
<gene>
    <name evidence="4" type="ORF">GCU68_19800</name>
</gene>
<dbReference type="KEGG" id="nas:GCU68_19800"/>
<evidence type="ECO:0000313" key="5">
    <source>
        <dbReference type="Proteomes" id="UP000326170"/>
    </source>
</evidence>
<dbReference type="Gene3D" id="1.10.10.10">
    <property type="entry name" value="Winged helix-like DNA-binding domain superfamily/Winged helix DNA-binding domain"/>
    <property type="match status" value="1"/>
</dbReference>
<dbReference type="InterPro" id="IPR036388">
    <property type="entry name" value="WH-like_DNA-bd_sf"/>
</dbReference>
<sequence length="247" mass="27915">MAQAEHQSSQNALLTLKIWHPDCWTLEVTEAVSANLLAHTVYNAADGRVKGHFTAYGDSTEELDRLVEEATNSRLTHSVAEMQHRYGFEHPHVASGSVTRELLVEYDPNDTVSDALASYGFIQEGPVQIRDGTEYWSVFVDNDDRGQLHERLEAVREMRDAEVSVTKITSHSTSSSNVLSRVENLSKRQREIFELACEHDYYAWPRGITTRELADEADISKTTLLEHLRKAEAKLLDPAINEFTQSL</sequence>
<dbReference type="OrthoDB" id="194721at2157"/>
<dbReference type="PANTHER" id="PTHR34236">
    <property type="entry name" value="DIMETHYL SULFOXIDE REDUCTASE TRANSCRIPTIONAL ACTIVATOR"/>
    <property type="match status" value="1"/>
</dbReference>
<keyword evidence="4" id="KW-0614">Plasmid</keyword>
<evidence type="ECO:0000259" key="3">
    <source>
        <dbReference type="Pfam" id="PF04967"/>
    </source>
</evidence>
<dbReference type="Pfam" id="PF04967">
    <property type="entry name" value="HTH_10"/>
    <property type="match status" value="1"/>
</dbReference>
<organism evidence="4 5">
    <name type="scientific">Natronorubrum aibiense</name>
    <dbReference type="NCBI Taxonomy" id="348826"/>
    <lineage>
        <taxon>Archaea</taxon>
        <taxon>Methanobacteriati</taxon>
        <taxon>Methanobacteriota</taxon>
        <taxon>Stenosarchaea group</taxon>
        <taxon>Halobacteria</taxon>
        <taxon>Halobacteriales</taxon>
        <taxon>Natrialbaceae</taxon>
        <taxon>Natronorubrum</taxon>
    </lineage>
</organism>
<evidence type="ECO:0000256" key="1">
    <source>
        <dbReference type="ARBA" id="ARBA00023015"/>
    </source>
</evidence>
<keyword evidence="1" id="KW-0805">Transcription regulation</keyword>
<keyword evidence="5" id="KW-1185">Reference proteome</keyword>
<dbReference type="InterPro" id="IPR007050">
    <property type="entry name" value="HTH_bacterioopsin"/>
</dbReference>
<dbReference type="RefSeq" id="WP_152944320.1">
    <property type="nucleotide sequence ID" value="NZ_CP045490.1"/>
</dbReference>
<dbReference type="AlphaFoldDB" id="A0A5P9P9C1"/>
<evidence type="ECO:0000313" key="4">
    <source>
        <dbReference type="EMBL" id="QFU84761.1"/>
    </source>
</evidence>
<dbReference type="GeneID" id="42303305"/>
<dbReference type="EMBL" id="CP045490">
    <property type="protein sequence ID" value="QFU84761.1"/>
    <property type="molecule type" value="Genomic_DNA"/>
</dbReference>
<reference evidence="4 5" key="1">
    <citation type="journal article" date="2007" name="Int. J. Syst. Evol. Microbiol.">
        <title>Natronorubrum sulfidifaciens sp. nov., an extremely haloalkaliphilic archaeon isolated from Aiding salt lake in Xin-Jiang, China.</title>
        <authorList>
            <person name="Cui H.L."/>
            <person name="Tohty D."/>
            <person name="Liu H.C."/>
            <person name="Liu S.J."/>
            <person name="Oren A."/>
            <person name="Zhou P.J."/>
        </authorList>
    </citation>
    <scope>NUCLEOTIDE SEQUENCE [LARGE SCALE GENOMIC DNA]</scope>
    <source>
        <strain evidence="4 5">7-3</strain>
        <plasmid evidence="4">unnamed2</plasmid>
    </source>
</reference>